<organism evidence="4 5">
    <name type="scientific">Dentipellis fragilis</name>
    <dbReference type="NCBI Taxonomy" id="205917"/>
    <lineage>
        <taxon>Eukaryota</taxon>
        <taxon>Fungi</taxon>
        <taxon>Dikarya</taxon>
        <taxon>Basidiomycota</taxon>
        <taxon>Agaricomycotina</taxon>
        <taxon>Agaricomycetes</taxon>
        <taxon>Russulales</taxon>
        <taxon>Hericiaceae</taxon>
        <taxon>Dentipellis</taxon>
    </lineage>
</organism>
<dbReference type="GO" id="GO:0006508">
    <property type="term" value="P:proteolysis"/>
    <property type="evidence" value="ECO:0007669"/>
    <property type="project" value="InterPro"/>
</dbReference>
<dbReference type="Proteomes" id="UP000298327">
    <property type="component" value="Unassembled WGS sequence"/>
</dbReference>
<evidence type="ECO:0000256" key="1">
    <source>
        <dbReference type="ARBA" id="ARBA00010088"/>
    </source>
</evidence>
<dbReference type="Pfam" id="PF00561">
    <property type="entry name" value="Abhydrolase_1"/>
    <property type="match status" value="1"/>
</dbReference>
<dbReference type="EMBL" id="SEOQ01001537">
    <property type="protein sequence ID" value="TFY51363.1"/>
    <property type="molecule type" value="Genomic_DNA"/>
</dbReference>
<feature type="domain" description="AB hydrolase-1" evidence="3">
    <location>
        <begin position="234"/>
        <end position="487"/>
    </location>
</feature>
<dbReference type="STRING" id="205917.A0A4Y9XPS2"/>
<evidence type="ECO:0000313" key="4">
    <source>
        <dbReference type="EMBL" id="TFY51363.1"/>
    </source>
</evidence>
<dbReference type="NCBIfam" id="TIGR01250">
    <property type="entry name" value="pro_imino_pep_2"/>
    <property type="match status" value="1"/>
</dbReference>
<comment type="similarity">
    <text evidence="1">Belongs to the peptidase S33 family.</text>
</comment>
<evidence type="ECO:0000259" key="3">
    <source>
        <dbReference type="Pfam" id="PF00561"/>
    </source>
</evidence>
<dbReference type="SUPFAM" id="SSF53474">
    <property type="entry name" value="alpha/beta-Hydrolases"/>
    <property type="match status" value="1"/>
</dbReference>
<dbReference type="GO" id="GO:0008233">
    <property type="term" value="F:peptidase activity"/>
    <property type="evidence" value="ECO:0007669"/>
    <property type="project" value="InterPro"/>
</dbReference>
<name>A0A4Y9XPS2_9AGAM</name>
<sequence>MARIDNLRDLTDLLIAQRGVRSPRTGSAITKLHIQSQDNLFPFCSYHPTTAMSIFTSFAIAGVGNIGAYLAEELLKLKASGKVKEVVLLTGSVCTLCRRSWLASTADTSTVVRDRRIISAESEAHPSACEREDDPDRLAAVLNSNVSFQSRLIQSNARAGCAPETEDPCIPASVYNAWGSCSTLVDPETERRPSPLTHEIAMSTKTGYIDFKYEGEEFKTWFKVVGDLQSGVRPLVTLHGGPGVAHNYLLPLAAFATSHNTPVVFYDQIGIGHSAHPKDKPASFWSVGLFVAELEQLLAQLDIASDFDLLGHSWGGMLAAEYAIRQRPAGMKHLILSDSLVSMELWEKCTDKLLQGMPKELREMLKRHEEAGTTEENEYQEGMMAFYEKHLCRAKPWPQELNDSFGLMAQDPTVYHTMQGPSEFHVTGSLKTWSIVEQLHTIEYPTLVINGVYDEAQDECVQPFFERIPKVKWVQFAESSHMPFIEEKERRIGEQPTGSMYSI</sequence>
<dbReference type="InterPro" id="IPR005945">
    <property type="entry name" value="Pro_imino_pep"/>
</dbReference>
<dbReference type="PRINTS" id="PR00793">
    <property type="entry name" value="PROAMNOPTASE"/>
</dbReference>
<protein>
    <recommendedName>
        <fullName evidence="3">AB hydrolase-1 domain-containing protein</fullName>
    </recommendedName>
</protein>
<dbReference type="InterPro" id="IPR050471">
    <property type="entry name" value="AB_hydrolase"/>
</dbReference>
<dbReference type="InterPro" id="IPR002410">
    <property type="entry name" value="Peptidase_S33"/>
</dbReference>
<evidence type="ECO:0000313" key="5">
    <source>
        <dbReference type="Proteomes" id="UP000298327"/>
    </source>
</evidence>
<dbReference type="InterPro" id="IPR029058">
    <property type="entry name" value="AB_hydrolase_fold"/>
</dbReference>
<comment type="caution">
    <text evidence="4">The sequence shown here is derived from an EMBL/GenBank/DDBJ whole genome shotgun (WGS) entry which is preliminary data.</text>
</comment>
<dbReference type="Gene3D" id="3.40.50.1820">
    <property type="entry name" value="alpha/beta hydrolase"/>
    <property type="match status" value="1"/>
</dbReference>
<keyword evidence="2" id="KW-0378">Hydrolase</keyword>
<dbReference type="InterPro" id="IPR000073">
    <property type="entry name" value="AB_hydrolase_1"/>
</dbReference>
<accession>A0A4Y9XPS2</accession>
<gene>
    <name evidence="4" type="ORF">EVG20_g11033</name>
</gene>
<dbReference type="AlphaFoldDB" id="A0A4Y9XPS2"/>
<dbReference type="OrthoDB" id="190201at2759"/>
<evidence type="ECO:0000256" key="2">
    <source>
        <dbReference type="ARBA" id="ARBA00022801"/>
    </source>
</evidence>
<dbReference type="PANTHER" id="PTHR43433">
    <property type="entry name" value="HYDROLASE, ALPHA/BETA FOLD FAMILY PROTEIN"/>
    <property type="match status" value="1"/>
</dbReference>
<proteinExistence type="inferred from homology"/>
<reference evidence="4 5" key="1">
    <citation type="submission" date="2019-02" db="EMBL/GenBank/DDBJ databases">
        <title>Genome sequencing of the rare red list fungi Dentipellis fragilis.</title>
        <authorList>
            <person name="Buettner E."/>
            <person name="Kellner H."/>
        </authorList>
    </citation>
    <scope>NUCLEOTIDE SEQUENCE [LARGE SCALE GENOMIC DNA]</scope>
    <source>
        <strain evidence="4 5">DSM 105465</strain>
    </source>
</reference>
<keyword evidence="5" id="KW-1185">Reference proteome</keyword>
<dbReference type="PANTHER" id="PTHR43433:SF5">
    <property type="entry name" value="AB HYDROLASE-1 DOMAIN-CONTAINING PROTEIN"/>
    <property type="match status" value="1"/>
</dbReference>